<feature type="compositionally biased region" description="Basic and acidic residues" evidence="1">
    <location>
        <begin position="25"/>
        <end position="34"/>
    </location>
</feature>
<comment type="caution">
    <text evidence="3">The sequence shown here is derived from an EMBL/GenBank/DDBJ whole genome shotgun (WGS) entry which is preliminary data.</text>
</comment>
<feature type="signal peptide" evidence="2">
    <location>
        <begin position="1"/>
        <end position="21"/>
    </location>
</feature>
<accession>A0A176YNH4</accession>
<dbReference type="OrthoDB" id="7283650at2"/>
<protein>
    <recommendedName>
        <fullName evidence="5">LTXXQ motif family protein</fullName>
    </recommendedName>
</protein>
<gene>
    <name evidence="3" type="ORF">AYJ54_16780</name>
</gene>
<dbReference type="RefSeq" id="WP_063701931.1">
    <property type="nucleotide sequence ID" value="NZ_LUUB01000065.1"/>
</dbReference>
<dbReference type="EMBL" id="LUUB01000065">
    <property type="protein sequence ID" value="OAF07758.1"/>
    <property type="molecule type" value="Genomic_DNA"/>
</dbReference>
<dbReference type="GO" id="GO:0042597">
    <property type="term" value="C:periplasmic space"/>
    <property type="evidence" value="ECO:0007669"/>
    <property type="project" value="InterPro"/>
</dbReference>
<evidence type="ECO:0008006" key="5">
    <source>
        <dbReference type="Google" id="ProtNLM"/>
    </source>
</evidence>
<dbReference type="AlphaFoldDB" id="A0A176YNH4"/>
<organism evidence="3 4">
    <name type="scientific">Bradyrhizobium centrolobii</name>
    <dbReference type="NCBI Taxonomy" id="1505087"/>
    <lineage>
        <taxon>Bacteria</taxon>
        <taxon>Pseudomonadati</taxon>
        <taxon>Pseudomonadota</taxon>
        <taxon>Alphaproteobacteria</taxon>
        <taxon>Hyphomicrobiales</taxon>
        <taxon>Nitrobacteraceae</taxon>
        <taxon>Bradyrhizobium</taxon>
    </lineage>
</organism>
<dbReference type="STRING" id="1505087.AYJ54_16780"/>
<dbReference type="Proteomes" id="UP000076959">
    <property type="component" value="Unassembled WGS sequence"/>
</dbReference>
<keyword evidence="2" id="KW-0732">Signal</keyword>
<evidence type="ECO:0000313" key="4">
    <source>
        <dbReference type="Proteomes" id="UP000076959"/>
    </source>
</evidence>
<feature type="compositionally biased region" description="Gly residues" evidence="1">
    <location>
        <begin position="52"/>
        <end position="71"/>
    </location>
</feature>
<dbReference type="InterPro" id="IPR012899">
    <property type="entry name" value="LTXXQ"/>
</dbReference>
<dbReference type="Pfam" id="PF07813">
    <property type="entry name" value="LTXXQ"/>
    <property type="match status" value="1"/>
</dbReference>
<evidence type="ECO:0000256" key="1">
    <source>
        <dbReference type="SAM" id="MobiDB-lite"/>
    </source>
</evidence>
<keyword evidence="4" id="KW-1185">Reference proteome</keyword>
<reference evidence="3 4" key="1">
    <citation type="submission" date="2016-03" db="EMBL/GenBank/DDBJ databases">
        <title>Draft Genome Sequence of the Strain BR 10245 (Bradyrhizobium sp.) isolated from nodules of Centrolobium paraense.</title>
        <authorList>
            <person name="Simoes-Araujo J.L.Sr."/>
            <person name="Barauna A.C."/>
            <person name="Silva K."/>
            <person name="Zilli J.E."/>
        </authorList>
    </citation>
    <scope>NUCLEOTIDE SEQUENCE [LARGE SCALE GENOMIC DNA]</scope>
    <source>
        <strain evidence="3 4">BR 10245</strain>
    </source>
</reference>
<feature type="region of interest" description="Disordered" evidence="1">
    <location>
        <begin position="21"/>
        <end position="71"/>
    </location>
</feature>
<feature type="chain" id="PRO_5008054818" description="LTXXQ motif family protein" evidence="2">
    <location>
        <begin position="22"/>
        <end position="238"/>
    </location>
</feature>
<evidence type="ECO:0000313" key="3">
    <source>
        <dbReference type="EMBL" id="OAF07758.1"/>
    </source>
</evidence>
<evidence type="ECO:0000256" key="2">
    <source>
        <dbReference type="SAM" id="SignalP"/>
    </source>
</evidence>
<name>A0A176YNH4_9BRAD</name>
<proteinExistence type="predicted"/>
<sequence>MKPLTLAAALLLATVGSSSWAQSPADHEAHHPDQKGAPAATQPAPPSSQPGMGQGMMGGPQGMMGGRGMMGGNMPMANMMQMMGMTGQSGAETGCAGMSGMATIDRVEGRIAFLRTELKITEPQNAGWNAFADALRANAKSLGEVRASMMPQAGAAQQGLVDRLALQEKWLTARLEGTRAIKSALTNLVGTLSDEQKKTADELLAPHIGMMAMMSGMQSGVMGPGQMQPGMMTQGQGR</sequence>